<proteinExistence type="predicted"/>
<dbReference type="PANTHER" id="PTHR35862:SF1">
    <property type="entry name" value="FELS-2 PROPHAGE PROTEIN"/>
    <property type="match status" value="1"/>
</dbReference>
<gene>
    <name evidence="2" type="ORF">CWC19_13715</name>
</gene>
<dbReference type="AlphaFoldDB" id="A0A5S3V748"/>
<dbReference type="Proteomes" id="UP000307217">
    <property type="component" value="Unassembled WGS sequence"/>
</dbReference>
<dbReference type="InterPro" id="IPR052726">
    <property type="entry name" value="Phage_Baseplate_Hub"/>
</dbReference>
<evidence type="ECO:0000313" key="3">
    <source>
        <dbReference type="Proteomes" id="UP000307217"/>
    </source>
</evidence>
<name>A0A5S3V748_9GAMM</name>
<dbReference type="InterPro" id="IPR058530">
    <property type="entry name" value="Baseplate_J-like_C"/>
</dbReference>
<reference evidence="2 3" key="1">
    <citation type="submission" date="2018-01" db="EMBL/GenBank/DDBJ databases">
        <authorList>
            <person name="Paulsen S."/>
            <person name="Gram L.K."/>
        </authorList>
    </citation>
    <scope>NUCLEOTIDE SEQUENCE [LARGE SCALE GENOMIC DNA]</scope>
    <source>
        <strain evidence="2 3">S3790</strain>
    </source>
</reference>
<dbReference type="EMBL" id="PNBX01000057">
    <property type="protein sequence ID" value="TMO67472.1"/>
    <property type="molecule type" value="Genomic_DNA"/>
</dbReference>
<organism evidence="2 3">
    <name type="scientific">Pseudoalteromonas aurantia</name>
    <dbReference type="NCBI Taxonomy" id="43654"/>
    <lineage>
        <taxon>Bacteria</taxon>
        <taxon>Pseudomonadati</taxon>
        <taxon>Pseudomonadota</taxon>
        <taxon>Gammaproteobacteria</taxon>
        <taxon>Alteromonadales</taxon>
        <taxon>Pseudoalteromonadaceae</taxon>
        <taxon>Pseudoalteromonas</taxon>
    </lineage>
</organism>
<accession>A0A5S3V748</accession>
<dbReference type="PIRSF" id="PIRSF020481">
    <property type="entry name" value="BAP"/>
    <property type="match status" value="1"/>
</dbReference>
<comment type="caution">
    <text evidence="2">The sequence shown here is derived from an EMBL/GenBank/DDBJ whole genome shotgun (WGS) entry which is preliminary data.</text>
</comment>
<evidence type="ECO:0000259" key="1">
    <source>
        <dbReference type="Pfam" id="PF26079"/>
    </source>
</evidence>
<reference evidence="3" key="2">
    <citation type="submission" date="2019-06" db="EMBL/GenBank/DDBJ databases">
        <title>Co-occurence of chitin degradation, pigmentation and bioactivity in marine Pseudoalteromonas.</title>
        <authorList>
            <person name="Sonnenschein E.C."/>
            <person name="Bech P.K."/>
        </authorList>
    </citation>
    <scope>NUCLEOTIDE SEQUENCE [LARGE SCALE GENOMIC DNA]</scope>
    <source>
        <strain evidence="3">S3790</strain>
    </source>
</reference>
<dbReference type="OrthoDB" id="9793802at2"/>
<protein>
    <submittedName>
        <fullName evidence="2">Baseplate protein</fullName>
    </submittedName>
</protein>
<dbReference type="PANTHER" id="PTHR35862">
    <property type="entry name" value="FELS-2 PROPHAGE PROTEIN"/>
    <property type="match status" value="1"/>
</dbReference>
<evidence type="ECO:0000313" key="2">
    <source>
        <dbReference type="EMBL" id="TMO67472.1"/>
    </source>
</evidence>
<dbReference type="RefSeq" id="WP_138592396.1">
    <property type="nucleotide sequence ID" value="NZ_PNBX01000057.1"/>
</dbReference>
<feature type="domain" description="Baseplate J-like C-terminal" evidence="1">
    <location>
        <begin position="252"/>
        <end position="332"/>
    </location>
</feature>
<dbReference type="Pfam" id="PF26079">
    <property type="entry name" value="Baseplate_J_C"/>
    <property type="match status" value="1"/>
</dbReference>
<dbReference type="InterPro" id="IPR014507">
    <property type="entry name" value="Baseplate_assembly_J_pred"/>
</dbReference>
<sequence>MSLTNFSAIELNQLPTPNLVESLSFDAISSAILADYKTRFPDAQLNFASDPVIKLIECFAYRELLVRARINEGAEAVLLAKATRTELDYLGQRFGVKRAVRAGVDQANNVNSVASDDPDAFESDERFRTRIKLALEGFSTAGPVGAYAFHSYKASSHIKDVFIEAPEFVMQAPPSAIAEQLPSGTMLLKNTYSADLTTPMPGDVAITLLSDEGNGTPSSAVLQAVEQHLNQDDIRPLTDRVNLLTPHIFDFEVKAKLHLYPGLNADEICAESQAACQTWLNTHHKLGHDISLSGLYAVLHSAGVQRVELISPTADIVVAQNQAAYCTQVTVSVEAQRNV</sequence>